<protein>
    <submittedName>
        <fullName evidence="2">Uncharacterized protein</fullName>
    </submittedName>
</protein>
<evidence type="ECO:0000256" key="1">
    <source>
        <dbReference type="SAM" id="MobiDB-lite"/>
    </source>
</evidence>
<dbReference type="EMBL" id="VSSQ01029798">
    <property type="protein sequence ID" value="MPM80068.1"/>
    <property type="molecule type" value="Genomic_DNA"/>
</dbReference>
<feature type="region of interest" description="Disordered" evidence="1">
    <location>
        <begin position="163"/>
        <end position="182"/>
    </location>
</feature>
<gene>
    <name evidence="2" type="ORF">SDC9_127113</name>
</gene>
<name>A0A645CT81_9ZZZZ</name>
<accession>A0A645CT81</accession>
<organism evidence="2">
    <name type="scientific">bioreactor metagenome</name>
    <dbReference type="NCBI Taxonomy" id="1076179"/>
    <lineage>
        <taxon>unclassified sequences</taxon>
        <taxon>metagenomes</taxon>
        <taxon>ecological metagenomes</taxon>
    </lineage>
</organism>
<reference evidence="2" key="1">
    <citation type="submission" date="2019-08" db="EMBL/GenBank/DDBJ databases">
        <authorList>
            <person name="Kucharzyk K."/>
            <person name="Murdoch R.W."/>
            <person name="Higgins S."/>
            <person name="Loffler F."/>
        </authorList>
    </citation>
    <scope>NUCLEOTIDE SEQUENCE</scope>
</reference>
<dbReference type="AlphaFoldDB" id="A0A645CT81"/>
<sequence>MFDGLPDACLTLNPNSGTLIYIGRGQSGYYISNWDTGNPEQNRRIADEYNQKRGITKAQEEAMRNGSMFGWDTAAADPKRYESQPPLEINEGYAIIQRESVGGIEIVLGESTTSPDMYVTWRRTPAHEHHGKPEYYWGHYKNDKNAALTDFNNRIEEEKMLIKESTEDKFRADTKKRHEPER</sequence>
<comment type="caution">
    <text evidence="2">The sequence shown here is derived from an EMBL/GenBank/DDBJ whole genome shotgun (WGS) entry which is preliminary data.</text>
</comment>
<proteinExistence type="predicted"/>
<evidence type="ECO:0000313" key="2">
    <source>
        <dbReference type="EMBL" id="MPM80068.1"/>
    </source>
</evidence>